<feature type="transmembrane region" description="Helical" evidence="5">
    <location>
        <begin position="294"/>
        <end position="321"/>
    </location>
</feature>
<dbReference type="Pfam" id="PF10324">
    <property type="entry name" value="7TM_GPCR_Srw"/>
    <property type="match status" value="1"/>
</dbReference>
<feature type="transmembrane region" description="Helical" evidence="5">
    <location>
        <begin position="258"/>
        <end position="282"/>
    </location>
</feature>
<evidence type="ECO:0000313" key="9">
    <source>
        <dbReference type="WormBase" id="CBG18572"/>
    </source>
</evidence>
<dbReference type="RefSeq" id="XP_002638369.1">
    <property type="nucleotide sequence ID" value="XM_002638323.1"/>
</dbReference>
<dbReference type="WormBase" id="CBG18572">
    <property type="protein sequence ID" value="CBP10914"/>
    <property type="gene ID" value="WBGene00037965"/>
</dbReference>
<evidence type="ECO:0000256" key="5">
    <source>
        <dbReference type="SAM" id="Phobius"/>
    </source>
</evidence>
<dbReference type="PANTHER" id="PTHR22751">
    <property type="entry name" value="G-PROTEIN COUPLED RECEPTOR-RELATED"/>
    <property type="match status" value="1"/>
</dbReference>
<dbReference type="KEGG" id="cbr:CBG_18572"/>
<name>A8XTL9_CAEBR</name>
<evidence type="ECO:0000313" key="8">
    <source>
        <dbReference type="Proteomes" id="UP000008549"/>
    </source>
</evidence>
<dbReference type="GO" id="GO:0008528">
    <property type="term" value="F:G protein-coupled peptide receptor activity"/>
    <property type="evidence" value="ECO:0007669"/>
    <property type="project" value="InterPro"/>
</dbReference>
<dbReference type="PROSITE" id="PS50262">
    <property type="entry name" value="G_PROTEIN_RECEP_F1_2"/>
    <property type="match status" value="1"/>
</dbReference>
<dbReference type="InterPro" id="IPR017452">
    <property type="entry name" value="GPCR_Rhodpsn_7TM"/>
</dbReference>
<reference evidence="7 8" key="1">
    <citation type="journal article" date="2003" name="PLoS Biol.">
        <title>The genome sequence of Caenorhabditis briggsae: a platform for comparative genomics.</title>
        <authorList>
            <person name="Stein L.D."/>
            <person name="Bao Z."/>
            <person name="Blasiar D."/>
            <person name="Blumenthal T."/>
            <person name="Brent M.R."/>
            <person name="Chen N."/>
            <person name="Chinwalla A."/>
            <person name="Clarke L."/>
            <person name="Clee C."/>
            <person name="Coghlan A."/>
            <person name="Coulson A."/>
            <person name="D'Eustachio P."/>
            <person name="Fitch D.H."/>
            <person name="Fulton L.A."/>
            <person name="Fulton R.E."/>
            <person name="Griffiths-Jones S."/>
            <person name="Harris T.W."/>
            <person name="Hillier L.W."/>
            <person name="Kamath R."/>
            <person name="Kuwabara P.E."/>
            <person name="Mardis E.R."/>
            <person name="Marra M.A."/>
            <person name="Miner T.L."/>
            <person name="Minx P."/>
            <person name="Mullikin J.C."/>
            <person name="Plumb R.W."/>
            <person name="Rogers J."/>
            <person name="Schein J.E."/>
            <person name="Sohrmann M."/>
            <person name="Spieth J."/>
            <person name="Stajich J.E."/>
            <person name="Wei C."/>
            <person name="Willey D."/>
            <person name="Wilson R.K."/>
            <person name="Durbin R."/>
            <person name="Waterston R.H."/>
        </authorList>
    </citation>
    <scope>NUCLEOTIDE SEQUENCE [LARGE SCALE GENOMIC DNA]</scope>
    <source>
        <strain evidence="7 8">AF16</strain>
    </source>
</reference>
<sequence length="356" mass="41958">MKLTKQELIQVTEQAEFSFFFDLIARYANIIVSIFGLITNSIHLSILTQKSLKSNSVFLIMAMIAFFDLILLFSLLAADILYILEYNDDDYCSGLHYYEFGIASIFTNLFTIFSRFMVMWMTVAMALLRIISLKFAMSSWSEKLSKPSTAYLILLIFAFLGFSYCFAHYLLVYNIRKTPDFFMCDFPRHILTKPQYTLAGERKNHEALEFFNFLDEIDRFLQAFMYIFCTVCLAIFLRKRAKNRILQNREEHERGERTEGLIFVTIFSFVIARVPMIIYTLWIRFSDFWSPRFFITLAMTTMVIFQTINASIQLFICFFMSTPYRDVAKKMYFCERSNTRIVPSNQYAVSEAENYS</sequence>
<evidence type="ECO:0000256" key="4">
    <source>
        <dbReference type="ARBA" id="ARBA00023136"/>
    </source>
</evidence>
<keyword evidence="2 5" id="KW-0812">Transmembrane</keyword>
<dbReference type="Gene3D" id="1.20.1070.10">
    <property type="entry name" value="Rhodopsin 7-helix transmembrane proteins"/>
    <property type="match status" value="1"/>
</dbReference>
<evidence type="ECO:0000256" key="3">
    <source>
        <dbReference type="ARBA" id="ARBA00022989"/>
    </source>
</evidence>
<dbReference type="OMA" id="TIMMVIC"/>
<dbReference type="PANTHER" id="PTHR22751:SF283">
    <property type="entry name" value="G-PROTEIN COUPLED RECEPTORS FAMILY 1 PROFILE DOMAIN-CONTAINING PROTEIN-RELATED"/>
    <property type="match status" value="1"/>
</dbReference>
<dbReference type="SUPFAM" id="SSF81321">
    <property type="entry name" value="Family A G protein-coupled receptor-like"/>
    <property type="match status" value="1"/>
</dbReference>
<dbReference type="EMBL" id="HE601466">
    <property type="protein sequence ID" value="CAP35995.1"/>
    <property type="molecule type" value="Genomic_DNA"/>
</dbReference>
<feature type="transmembrane region" description="Helical" evidence="5">
    <location>
        <begin position="220"/>
        <end position="237"/>
    </location>
</feature>
<keyword evidence="3 5" id="KW-1133">Transmembrane helix</keyword>
<evidence type="ECO:0000256" key="1">
    <source>
        <dbReference type="ARBA" id="ARBA00004370"/>
    </source>
</evidence>
<dbReference type="eggNOG" id="ENOG502TIDA">
    <property type="taxonomic scope" value="Eukaryota"/>
</dbReference>
<proteinExistence type="predicted"/>
<dbReference type="HOGENOM" id="CLU_043715_0_1_1"/>
<evidence type="ECO:0000313" key="7">
    <source>
        <dbReference type="EMBL" id="CAP35995.1"/>
    </source>
</evidence>
<evidence type="ECO:0000256" key="2">
    <source>
        <dbReference type="ARBA" id="ARBA00022692"/>
    </source>
</evidence>
<feature type="domain" description="G-protein coupled receptors family 1 profile" evidence="6">
    <location>
        <begin position="39"/>
        <end position="317"/>
    </location>
</feature>
<feature type="transmembrane region" description="Helical" evidence="5">
    <location>
        <begin position="149"/>
        <end position="171"/>
    </location>
</feature>
<comment type="subcellular location">
    <subcellularLocation>
        <location evidence="1">Membrane</location>
    </subcellularLocation>
</comment>
<protein>
    <submittedName>
        <fullName evidence="7">Protein CBG18572</fullName>
    </submittedName>
</protein>
<dbReference type="InterPro" id="IPR019427">
    <property type="entry name" value="7TM_GPCR_serpentine_rcpt_Srw"/>
</dbReference>
<dbReference type="InParanoid" id="A8XTL9"/>
<feature type="transmembrane region" description="Helical" evidence="5">
    <location>
        <begin position="27"/>
        <end position="46"/>
    </location>
</feature>
<feature type="transmembrane region" description="Helical" evidence="5">
    <location>
        <begin position="58"/>
        <end position="84"/>
    </location>
</feature>
<dbReference type="CTD" id="8580366"/>
<keyword evidence="4 5" id="KW-0472">Membrane</keyword>
<feature type="transmembrane region" description="Helical" evidence="5">
    <location>
        <begin position="104"/>
        <end position="128"/>
    </location>
</feature>
<dbReference type="FunCoup" id="A8XTL9">
    <property type="interactions" value="1"/>
</dbReference>
<reference evidence="7 8" key="2">
    <citation type="journal article" date="2011" name="PLoS Genet.">
        <title>Caenorhabditis briggsae recombinant inbred line genotypes reveal inter-strain incompatibility and the evolution of recombination.</title>
        <authorList>
            <person name="Ross J.A."/>
            <person name="Koboldt D.C."/>
            <person name="Staisch J.E."/>
            <person name="Chamberlin H.M."/>
            <person name="Gupta B.P."/>
            <person name="Miller R.D."/>
            <person name="Baird S.E."/>
            <person name="Haag E.S."/>
        </authorList>
    </citation>
    <scope>NUCLEOTIDE SEQUENCE [LARGE SCALE GENOMIC DNA]</scope>
    <source>
        <strain evidence="7 8">AF16</strain>
    </source>
</reference>
<evidence type="ECO:0000259" key="6">
    <source>
        <dbReference type="PROSITE" id="PS50262"/>
    </source>
</evidence>
<dbReference type="STRING" id="6238.A8XTL9"/>
<gene>
    <name evidence="7 9" type="ORF">CBG18572</name>
    <name evidence="7" type="ORF">CBG_18572</name>
</gene>
<accession>A8XTL9</accession>
<dbReference type="AlphaFoldDB" id="A8XTL9"/>
<dbReference type="GeneID" id="8580366"/>
<dbReference type="Proteomes" id="UP000008549">
    <property type="component" value="Unassembled WGS sequence"/>
</dbReference>
<keyword evidence="8" id="KW-1185">Reference proteome</keyword>
<organism evidence="7 8">
    <name type="scientific">Caenorhabditis briggsae</name>
    <dbReference type="NCBI Taxonomy" id="6238"/>
    <lineage>
        <taxon>Eukaryota</taxon>
        <taxon>Metazoa</taxon>
        <taxon>Ecdysozoa</taxon>
        <taxon>Nematoda</taxon>
        <taxon>Chromadorea</taxon>
        <taxon>Rhabditida</taxon>
        <taxon>Rhabditina</taxon>
        <taxon>Rhabditomorpha</taxon>
        <taxon>Rhabditoidea</taxon>
        <taxon>Rhabditidae</taxon>
        <taxon>Peloderinae</taxon>
        <taxon>Caenorhabditis</taxon>
    </lineage>
</organism>
<dbReference type="GO" id="GO:0016020">
    <property type="term" value="C:membrane"/>
    <property type="evidence" value="ECO:0007669"/>
    <property type="project" value="UniProtKB-SubCell"/>
</dbReference>